<dbReference type="InterPro" id="IPR050832">
    <property type="entry name" value="Bact_Acetyltransf"/>
</dbReference>
<dbReference type="EMBL" id="BSPW01000067">
    <property type="protein sequence ID" value="GLT19150.1"/>
    <property type="molecule type" value="Genomic_DNA"/>
</dbReference>
<evidence type="ECO:0000256" key="2">
    <source>
        <dbReference type="ARBA" id="ARBA00023315"/>
    </source>
</evidence>
<protein>
    <submittedName>
        <fullName evidence="4">N-acetyltransferase</fullName>
    </submittedName>
</protein>
<evidence type="ECO:0000313" key="5">
    <source>
        <dbReference type="Proteomes" id="UP001157138"/>
    </source>
</evidence>
<dbReference type="InterPro" id="IPR000182">
    <property type="entry name" value="GNAT_dom"/>
</dbReference>
<organism evidence="4 5">
    <name type="scientific">Vibrio zhanjiangensis</name>
    <dbReference type="NCBI Taxonomy" id="1046128"/>
    <lineage>
        <taxon>Bacteria</taxon>
        <taxon>Pseudomonadati</taxon>
        <taxon>Pseudomonadota</taxon>
        <taxon>Gammaproteobacteria</taxon>
        <taxon>Vibrionales</taxon>
        <taxon>Vibrionaceae</taxon>
        <taxon>Vibrio</taxon>
    </lineage>
</organism>
<keyword evidence="5" id="KW-1185">Reference proteome</keyword>
<dbReference type="InterPro" id="IPR016181">
    <property type="entry name" value="Acyl_CoA_acyltransferase"/>
</dbReference>
<dbReference type="SUPFAM" id="SSF55729">
    <property type="entry name" value="Acyl-CoA N-acyltransferases (Nat)"/>
    <property type="match status" value="1"/>
</dbReference>
<keyword evidence="1" id="KW-0808">Transferase</keyword>
<evidence type="ECO:0000313" key="4">
    <source>
        <dbReference type="EMBL" id="GLT19150.1"/>
    </source>
</evidence>
<dbReference type="PANTHER" id="PTHR43877:SF5">
    <property type="entry name" value="BLL8307 PROTEIN"/>
    <property type="match status" value="1"/>
</dbReference>
<sequence>MNHLQGQGMQIKVDTLNHPAVIKLLKEHMDDMTATSPPESVHALSQEALQEPGTILWTSWRDNKLLGCAAIKPISNSHAELKSMRTVAEARNQGVASALLLHIIEQLKSDGYQQLSLETGSMSFFKPARELYKKFGFKYCSPFAHYQPDPNSNFMTLELG</sequence>
<gene>
    <name evidence="4" type="ORF">GCM10007938_29320</name>
</gene>
<dbReference type="Pfam" id="PF00583">
    <property type="entry name" value="Acetyltransf_1"/>
    <property type="match status" value="1"/>
</dbReference>
<evidence type="ECO:0000259" key="3">
    <source>
        <dbReference type="PROSITE" id="PS51186"/>
    </source>
</evidence>
<feature type="domain" description="N-acetyltransferase" evidence="3">
    <location>
        <begin position="11"/>
        <end position="160"/>
    </location>
</feature>
<dbReference type="Gene3D" id="3.40.630.30">
    <property type="match status" value="1"/>
</dbReference>
<dbReference type="CDD" id="cd04301">
    <property type="entry name" value="NAT_SF"/>
    <property type="match status" value="1"/>
</dbReference>
<keyword evidence="2" id="KW-0012">Acyltransferase</keyword>
<name>A0ABQ6F131_9VIBR</name>
<evidence type="ECO:0000256" key="1">
    <source>
        <dbReference type="ARBA" id="ARBA00022679"/>
    </source>
</evidence>
<dbReference type="PROSITE" id="PS51186">
    <property type="entry name" value="GNAT"/>
    <property type="match status" value="1"/>
</dbReference>
<dbReference type="PANTHER" id="PTHR43877">
    <property type="entry name" value="AMINOALKYLPHOSPHONATE N-ACETYLTRANSFERASE-RELATED-RELATED"/>
    <property type="match status" value="1"/>
</dbReference>
<reference evidence="5" key="1">
    <citation type="journal article" date="2019" name="Int. J. Syst. Evol. Microbiol.">
        <title>The Global Catalogue of Microorganisms (GCM) 10K type strain sequencing project: providing services to taxonomists for standard genome sequencing and annotation.</title>
        <authorList>
            <consortium name="The Broad Institute Genomics Platform"/>
            <consortium name="The Broad Institute Genome Sequencing Center for Infectious Disease"/>
            <person name="Wu L."/>
            <person name="Ma J."/>
        </authorList>
    </citation>
    <scope>NUCLEOTIDE SEQUENCE [LARGE SCALE GENOMIC DNA]</scope>
    <source>
        <strain evidence="5">NBRC 108723</strain>
    </source>
</reference>
<comment type="caution">
    <text evidence="4">The sequence shown here is derived from an EMBL/GenBank/DDBJ whole genome shotgun (WGS) entry which is preliminary data.</text>
</comment>
<dbReference type="Proteomes" id="UP001157138">
    <property type="component" value="Unassembled WGS sequence"/>
</dbReference>
<accession>A0ABQ6F131</accession>
<proteinExistence type="predicted"/>